<proteinExistence type="predicted"/>
<evidence type="ECO:0000313" key="1">
    <source>
        <dbReference type="EMBL" id="OEU16908.1"/>
    </source>
</evidence>
<dbReference type="EMBL" id="KV784358">
    <property type="protein sequence ID" value="OEU16908.1"/>
    <property type="molecule type" value="Genomic_DNA"/>
</dbReference>
<dbReference type="OrthoDB" id="10616112at2759"/>
<protein>
    <submittedName>
        <fullName evidence="1">Uncharacterized protein</fullName>
    </submittedName>
</protein>
<evidence type="ECO:0000313" key="2">
    <source>
        <dbReference type="Proteomes" id="UP000095751"/>
    </source>
</evidence>
<organism evidence="1 2">
    <name type="scientific">Fragilariopsis cylindrus CCMP1102</name>
    <dbReference type="NCBI Taxonomy" id="635003"/>
    <lineage>
        <taxon>Eukaryota</taxon>
        <taxon>Sar</taxon>
        <taxon>Stramenopiles</taxon>
        <taxon>Ochrophyta</taxon>
        <taxon>Bacillariophyta</taxon>
        <taxon>Bacillariophyceae</taxon>
        <taxon>Bacillariophycidae</taxon>
        <taxon>Bacillariales</taxon>
        <taxon>Bacillariaceae</taxon>
        <taxon>Fragilariopsis</taxon>
    </lineage>
</organism>
<dbReference type="KEGG" id="fcy:FRACYDRAFT_239504"/>
<dbReference type="InParanoid" id="A0A1E7FFG1"/>
<sequence length="130" mass="14493">MPPKKRKAATASNSDGNHTMWLLIYESKGYEEEREEVLYSAKEKAISGLTNLMDKFANTGDDWKNGLEGFGQEEEDPYLDLEYFGDDIMTKSNKDGGILLSNANSDDAQPPITVSIKRMLVDPPDSEVGR</sequence>
<name>A0A1E7FFG1_9STRA</name>
<reference evidence="1 2" key="1">
    <citation type="submission" date="2016-09" db="EMBL/GenBank/DDBJ databases">
        <title>Extensive genetic diversity and differential bi-allelic expression allows diatom success in the polar Southern Ocean.</title>
        <authorList>
            <consortium name="DOE Joint Genome Institute"/>
            <person name="Mock T."/>
            <person name="Otillar R.P."/>
            <person name="Strauss J."/>
            <person name="Dupont C."/>
            <person name="Frickenhaus S."/>
            <person name="Maumus F."/>
            <person name="Mcmullan M."/>
            <person name="Sanges R."/>
            <person name="Schmutz J."/>
            <person name="Toseland A."/>
            <person name="Valas R."/>
            <person name="Veluchamy A."/>
            <person name="Ward B.J."/>
            <person name="Allen A."/>
            <person name="Barry K."/>
            <person name="Falciatore A."/>
            <person name="Ferrante M."/>
            <person name="Fortunato A.E."/>
            <person name="Gloeckner G."/>
            <person name="Gruber A."/>
            <person name="Hipkin R."/>
            <person name="Janech M."/>
            <person name="Kroth P."/>
            <person name="Leese F."/>
            <person name="Lindquist E."/>
            <person name="Lyon B.R."/>
            <person name="Martin J."/>
            <person name="Mayer C."/>
            <person name="Parker M."/>
            <person name="Quesneville H."/>
            <person name="Raymond J."/>
            <person name="Uhlig C."/>
            <person name="Valentin K.U."/>
            <person name="Worden A.Z."/>
            <person name="Armbrust E.V."/>
            <person name="Bowler C."/>
            <person name="Green B."/>
            <person name="Moulton V."/>
            <person name="Van Oosterhout C."/>
            <person name="Grigoriev I."/>
        </authorList>
    </citation>
    <scope>NUCLEOTIDE SEQUENCE [LARGE SCALE GENOMIC DNA]</scope>
    <source>
        <strain evidence="1 2">CCMP1102</strain>
    </source>
</reference>
<keyword evidence="2" id="KW-1185">Reference proteome</keyword>
<dbReference type="Proteomes" id="UP000095751">
    <property type="component" value="Unassembled WGS sequence"/>
</dbReference>
<dbReference type="AlphaFoldDB" id="A0A1E7FFG1"/>
<gene>
    <name evidence="1" type="ORF">FRACYDRAFT_239504</name>
</gene>
<accession>A0A1E7FFG1</accession>